<dbReference type="AlphaFoldDB" id="A0A1H3PZH3"/>
<proteinExistence type="predicted"/>
<evidence type="ECO:0000313" key="2">
    <source>
        <dbReference type="Proteomes" id="UP000198891"/>
    </source>
</evidence>
<keyword evidence="2" id="KW-1185">Reference proteome</keyword>
<accession>A0A1H3PZH3</accession>
<protein>
    <submittedName>
        <fullName evidence="1">Uncharacterized protein</fullName>
    </submittedName>
</protein>
<dbReference type="RefSeq" id="WP_139256676.1">
    <property type="nucleotide sequence ID" value="NZ_FNPZ01000002.1"/>
</dbReference>
<dbReference type="EMBL" id="FNPZ01000002">
    <property type="protein sequence ID" value="SDZ06363.1"/>
    <property type="molecule type" value="Genomic_DNA"/>
</dbReference>
<name>A0A1H3PZH3_9MICO</name>
<dbReference type="Proteomes" id="UP000198891">
    <property type="component" value="Unassembled WGS sequence"/>
</dbReference>
<reference evidence="1 2" key="1">
    <citation type="submission" date="2016-10" db="EMBL/GenBank/DDBJ databases">
        <authorList>
            <person name="de Groot N.N."/>
        </authorList>
    </citation>
    <scope>NUCLEOTIDE SEQUENCE [LARGE SCALE GENOMIC DNA]</scope>
    <source>
        <strain evidence="1 2">CGMCC 4.3491</strain>
    </source>
</reference>
<organism evidence="1 2">
    <name type="scientific">Herbiconiux ginsengi</name>
    <dbReference type="NCBI Taxonomy" id="381665"/>
    <lineage>
        <taxon>Bacteria</taxon>
        <taxon>Bacillati</taxon>
        <taxon>Actinomycetota</taxon>
        <taxon>Actinomycetes</taxon>
        <taxon>Micrococcales</taxon>
        <taxon>Microbacteriaceae</taxon>
        <taxon>Herbiconiux</taxon>
    </lineage>
</organism>
<sequence>MNESSARVTLDVRTLSGHSQVSIPLQFGRNDSSPLIALLNVTLVGSRSLWLMGVEGTGQFASNAKTPSLY</sequence>
<evidence type="ECO:0000313" key="1">
    <source>
        <dbReference type="EMBL" id="SDZ06363.1"/>
    </source>
</evidence>
<gene>
    <name evidence="1" type="ORF">SAMN05216554_2200</name>
</gene>